<feature type="transmembrane region" description="Helical" evidence="1">
    <location>
        <begin position="6"/>
        <end position="24"/>
    </location>
</feature>
<gene>
    <name evidence="2" type="ORF">A21D_01721</name>
</gene>
<evidence type="ECO:0000313" key="2">
    <source>
        <dbReference type="EMBL" id="AUJ24802.1"/>
    </source>
</evidence>
<proteinExistence type="predicted"/>
<reference evidence="3" key="1">
    <citation type="submission" date="2016-11" db="EMBL/GenBank/DDBJ databases">
        <title>Complete genome sequence of Virgibacillus pantothenticus 21D, a halophilic bacterium isolated from the deep hypersaline anoxic basin Discovery in the Mediterranean Sea.</title>
        <authorList>
            <person name="Zeaiter Z."/>
            <person name="Booth J.M."/>
            <person name="Prosdocimi E.M."/>
            <person name="Mapelli F."/>
            <person name="Fusi M."/>
            <person name="Daffonchio D."/>
            <person name="Borin S."/>
            <person name="Crotti E."/>
        </authorList>
    </citation>
    <scope>NUCLEOTIDE SEQUENCE [LARGE SCALE GENOMIC DNA]</scope>
    <source>
        <strain evidence="3">21D</strain>
    </source>
</reference>
<organism evidence="2 3">
    <name type="scientific">Virgibacillus dokdonensis</name>
    <dbReference type="NCBI Taxonomy" id="302167"/>
    <lineage>
        <taxon>Bacteria</taxon>
        <taxon>Bacillati</taxon>
        <taxon>Bacillota</taxon>
        <taxon>Bacilli</taxon>
        <taxon>Bacillales</taxon>
        <taxon>Bacillaceae</taxon>
        <taxon>Virgibacillus</taxon>
    </lineage>
</organism>
<dbReference type="AlphaFoldDB" id="A0A2K9IYK1"/>
<sequence length="35" mass="4093">MKKLIMTPFVFFASLAIMMIVFIAKKWTNVTSKKQ</sequence>
<keyword evidence="1" id="KW-1133">Transmembrane helix</keyword>
<keyword evidence="1" id="KW-0812">Transmembrane</keyword>
<name>A0A2K9IYK1_9BACI</name>
<protein>
    <submittedName>
        <fullName evidence="2">Uncharacterized protein</fullName>
    </submittedName>
</protein>
<evidence type="ECO:0000313" key="3">
    <source>
        <dbReference type="Proteomes" id="UP000234237"/>
    </source>
</evidence>
<dbReference type="STRING" id="302167.GCA_900166595_00441"/>
<keyword evidence="1" id="KW-0472">Membrane</keyword>
<evidence type="ECO:0000256" key="1">
    <source>
        <dbReference type="SAM" id="Phobius"/>
    </source>
</evidence>
<dbReference type="EMBL" id="CP018622">
    <property type="protein sequence ID" value="AUJ24802.1"/>
    <property type="molecule type" value="Genomic_DNA"/>
</dbReference>
<dbReference type="KEGG" id="vpn:A21D_01721"/>
<dbReference type="Proteomes" id="UP000234237">
    <property type="component" value="Chromosome"/>
</dbReference>
<accession>A0A2K9IYK1</accession>